<feature type="transmembrane region" description="Helical" evidence="1">
    <location>
        <begin position="243"/>
        <end position="264"/>
    </location>
</feature>
<accession>A0A371DHE3</accession>
<evidence type="ECO:0000256" key="1">
    <source>
        <dbReference type="SAM" id="Phobius"/>
    </source>
</evidence>
<feature type="transmembrane region" description="Helical" evidence="1">
    <location>
        <begin position="49"/>
        <end position="71"/>
    </location>
</feature>
<feature type="transmembrane region" description="Helical" evidence="1">
    <location>
        <begin position="124"/>
        <end position="148"/>
    </location>
</feature>
<gene>
    <name evidence="2" type="ORF">OH76DRAFT_1346185</name>
</gene>
<dbReference type="STRING" id="139420.A0A371DHE3"/>
<feature type="transmembrane region" description="Helical" evidence="1">
    <location>
        <begin position="168"/>
        <end position="192"/>
    </location>
</feature>
<feature type="transmembrane region" description="Helical" evidence="1">
    <location>
        <begin position="215"/>
        <end position="237"/>
    </location>
</feature>
<dbReference type="OrthoDB" id="3232296at2759"/>
<proteinExistence type="predicted"/>
<sequence length="334" mass="36857">MYSRLGVNANALINACFVLTTVGQFALLFFGATLLLSRRVYKRSAALRNLLVVSFFSTIPPYFLIYTAAVWDPRPPFSLCVTQAALVNGTGTMFSVASLALVVDLVLEIRIFTLSDGAARNRNVMLTTAPYIVFLVFSISALALGITHPDEVRHMPDDLACSLRNTPLNIAMQITIVLALMTALGLEVYAIIDTLRARHNLTDLRRPSLLTISQAVRIVGFTCLQVFSLIISVLDIYLDSPSLHVVSIVYQALIPLATFVIFGMTRDCLDAWKALGTFAKFIRSRTSRSPVTDFHVEITIEKEKWNGDSDPFARLPKTHIRVPLDGLSDTCSIA</sequence>
<feature type="transmembrane region" description="Helical" evidence="1">
    <location>
        <begin position="91"/>
        <end position="112"/>
    </location>
</feature>
<feature type="transmembrane region" description="Helical" evidence="1">
    <location>
        <begin position="12"/>
        <end position="37"/>
    </location>
</feature>
<keyword evidence="1" id="KW-0812">Transmembrane</keyword>
<reference evidence="2 3" key="1">
    <citation type="journal article" date="2018" name="Biotechnol. Biofuels">
        <title>Integrative visual omics of the white-rot fungus Polyporus brumalis exposes the biotechnological potential of its oxidative enzymes for delignifying raw plant biomass.</title>
        <authorList>
            <person name="Miyauchi S."/>
            <person name="Rancon A."/>
            <person name="Drula E."/>
            <person name="Hage H."/>
            <person name="Chaduli D."/>
            <person name="Favel A."/>
            <person name="Grisel S."/>
            <person name="Henrissat B."/>
            <person name="Herpoel-Gimbert I."/>
            <person name="Ruiz-Duenas F.J."/>
            <person name="Chevret D."/>
            <person name="Hainaut M."/>
            <person name="Lin J."/>
            <person name="Wang M."/>
            <person name="Pangilinan J."/>
            <person name="Lipzen A."/>
            <person name="Lesage-Meessen L."/>
            <person name="Navarro D."/>
            <person name="Riley R."/>
            <person name="Grigoriev I.V."/>
            <person name="Zhou S."/>
            <person name="Raouche S."/>
            <person name="Rosso M.N."/>
        </authorList>
    </citation>
    <scope>NUCLEOTIDE SEQUENCE [LARGE SCALE GENOMIC DNA]</scope>
    <source>
        <strain evidence="2 3">BRFM 1820</strain>
    </source>
</reference>
<dbReference type="EMBL" id="KZ857392">
    <property type="protein sequence ID" value="RDX51923.1"/>
    <property type="molecule type" value="Genomic_DNA"/>
</dbReference>
<dbReference type="AlphaFoldDB" id="A0A371DHE3"/>
<evidence type="ECO:0008006" key="4">
    <source>
        <dbReference type="Google" id="ProtNLM"/>
    </source>
</evidence>
<keyword evidence="3" id="KW-1185">Reference proteome</keyword>
<evidence type="ECO:0000313" key="2">
    <source>
        <dbReference type="EMBL" id="RDX51923.1"/>
    </source>
</evidence>
<keyword evidence="1" id="KW-0472">Membrane</keyword>
<evidence type="ECO:0000313" key="3">
    <source>
        <dbReference type="Proteomes" id="UP000256964"/>
    </source>
</evidence>
<name>A0A371DHE3_9APHY</name>
<keyword evidence="1" id="KW-1133">Transmembrane helix</keyword>
<organism evidence="2 3">
    <name type="scientific">Lentinus brumalis</name>
    <dbReference type="NCBI Taxonomy" id="2498619"/>
    <lineage>
        <taxon>Eukaryota</taxon>
        <taxon>Fungi</taxon>
        <taxon>Dikarya</taxon>
        <taxon>Basidiomycota</taxon>
        <taxon>Agaricomycotina</taxon>
        <taxon>Agaricomycetes</taxon>
        <taxon>Polyporales</taxon>
        <taxon>Polyporaceae</taxon>
        <taxon>Lentinus</taxon>
    </lineage>
</organism>
<protein>
    <recommendedName>
        <fullName evidence="4">Fungal pheromone STE3G-protein-coupled receptor</fullName>
    </recommendedName>
</protein>
<dbReference type="Proteomes" id="UP000256964">
    <property type="component" value="Unassembled WGS sequence"/>
</dbReference>